<keyword evidence="6" id="KW-1185">Reference proteome</keyword>
<keyword evidence="5" id="KW-0808">Transferase</keyword>
<comment type="pathway">
    <text evidence="1">Bacterial outer membrane biogenesis; lipooligosaccharide biosynthesis.</text>
</comment>
<evidence type="ECO:0000313" key="6">
    <source>
        <dbReference type="Proteomes" id="UP000580043"/>
    </source>
</evidence>
<sequence length="244" mass="26756">MKIFVLNLPRATERLRTMRERLTALGLEAEVLPAVEGARLDRARLPAGTEPGLSSGELGCYLSHVRFWETVVEQGLPAAIILEDDVLLDPALLEVAQAALALDYPVDAVRLSALRPVRGITLGALPGGRRLVLPNKNPSGTQGYLVTQAGARRLLATLPVPRAPIDTTLDAYWKHDLYVPVVTPAVVEEDSTIASSIQGRFGSGRRKTLVRHLAQVTEAQRRKLRVFLLARRLQRRSRAADQAK</sequence>
<evidence type="ECO:0000256" key="1">
    <source>
        <dbReference type="ARBA" id="ARBA00005068"/>
    </source>
</evidence>
<dbReference type="AlphaFoldDB" id="A0A848FZC5"/>
<evidence type="ECO:0000313" key="5">
    <source>
        <dbReference type="EMBL" id="NML25287.1"/>
    </source>
</evidence>
<reference evidence="5 6" key="1">
    <citation type="submission" date="2020-04" db="EMBL/GenBank/DDBJ databases">
        <title>Zoogloea sp. G-4-1-14 isolated from soil.</title>
        <authorList>
            <person name="Dahal R.H."/>
        </authorList>
    </citation>
    <scope>NUCLEOTIDE SEQUENCE [LARGE SCALE GENOMIC DNA]</scope>
    <source>
        <strain evidence="5 6">G-4-1-14</strain>
    </source>
</reference>
<dbReference type="Pfam" id="PF01755">
    <property type="entry name" value="Glyco_transf_25"/>
    <property type="match status" value="1"/>
</dbReference>
<dbReference type="CDD" id="cd06532">
    <property type="entry name" value="Glyco_transf_25"/>
    <property type="match status" value="1"/>
</dbReference>
<comment type="caution">
    <text evidence="5">The sequence shown here is derived from an EMBL/GenBank/DDBJ whole genome shotgun (WGS) entry which is preliminary data.</text>
</comment>
<accession>A0A848FZC5</accession>
<dbReference type="GO" id="GO:0016740">
    <property type="term" value="F:transferase activity"/>
    <property type="evidence" value="ECO:0007669"/>
    <property type="project" value="UniProtKB-KW"/>
</dbReference>
<dbReference type="UniPathway" id="UPA00501"/>
<name>A0A848FZC5_9RHOO</name>
<organism evidence="5 6">
    <name type="scientific">Zoogloea dura</name>
    <dbReference type="NCBI Taxonomy" id="2728840"/>
    <lineage>
        <taxon>Bacteria</taxon>
        <taxon>Pseudomonadati</taxon>
        <taxon>Pseudomonadota</taxon>
        <taxon>Betaproteobacteria</taxon>
        <taxon>Rhodocyclales</taxon>
        <taxon>Zoogloeaceae</taxon>
        <taxon>Zoogloea</taxon>
    </lineage>
</organism>
<dbReference type="UniPathway" id="UPA00820"/>
<dbReference type="Proteomes" id="UP000580043">
    <property type="component" value="Unassembled WGS sequence"/>
</dbReference>
<gene>
    <name evidence="5" type="ORF">HHL15_06010</name>
</gene>
<evidence type="ECO:0000259" key="4">
    <source>
        <dbReference type="Pfam" id="PF01755"/>
    </source>
</evidence>
<feature type="domain" description="Glycosyl transferase family 25" evidence="4">
    <location>
        <begin position="2"/>
        <end position="99"/>
    </location>
</feature>
<comment type="pathway">
    <text evidence="2">Glycan metabolism; lacto-N-neotetraose biosynthesis.</text>
</comment>
<protein>
    <submittedName>
        <fullName evidence="5">Glycosyltransferase family 25 protein</fullName>
    </submittedName>
</protein>
<dbReference type="RefSeq" id="WP_169144920.1">
    <property type="nucleotide sequence ID" value="NZ_JABBGA010000003.1"/>
</dbReference>
<keyword evidence="3" id="KW-0448">Lipopolysaccharide biosynthesis</keyword>
<evidence type="ECO:0000256" key="2">
    <source>
        <dbReference type="ARBA" id="ARBA00005222"/>
    </source>
</evidence>
<evidence type="ECO:0000256" key="3">
    <source>
        <dbReference type="ARBA" id="ARBA00022985"/>
    </source>
</evidence>
<dbReference type="EMBL" id="JABBGA010000003">
    <property type="protein sequence ID" value="NML25287.1"/>
    <property type="molecule type" value="Genomic_DNA"/>
</dbReference>
<proteinExistence type="predicted"/>
<dbReference type="GO" id="GO:0009103">
    <property type="term" value="P:lipopolysaccharide biosynthetic process"/>
    <property type="evidence" value="ECO:0007669"/>
    <property type="project" value="UniProtKB-KW"/>
</dbReference>
<dbReference type="InterPro" id="IPR002654">
    <property type="entry name" value="Glyco_trans_25"/>
</dbReference>